<keyword evidence="6 7" id="KW-0472">Membrane</keyword>
<evidence type="ECO:0000256" key="3">
    <source>
        <dbReference type="ARBA" id="ARBA00022475"/>
    </source>
</evidence>
<dbReference type="Pfam" id="PF00528">
    <property type="entry name" value="BPD_transp_1"/>
    <property type="match status" value="1"/>
</dbReference>
<dbReference type="OrthoDB" id="9815445at2"/>
<dbReference type="Gene3D" id="1.10.3720.10">
    <property type="entry name" value="MetI-like"/>
    <property type="match status" value="1"/>
</dbReference>
<evidence type="ECO:0000256" key="7">
    <source>
        <dbReference type="RuleBase" id="RU363032"/>
    </source>
</evidence>
<comment type="subcellular location">
    <subcellularLocation>
        <location evidence="1 7">Cell membrane</location>
        <topology evidence="1 7">Multi-pass membrane protein</topology>
    </subcellularLocation>
</comment>
<protein>
    <submittedName>
        <fullName evidence="9">Carbohydrate ABC transporter membrane protein 2 (CUT1 family)</fullName>
    </submittedName>
</protein>
<dbReference type="EMBL" id="QJJK01000005">
    <property type="protein sequence ID" value="PXW58662.1"/>
    <property type="molecule type" value="Genomic_DNA"/>
</dbReference>
<comment type="similarity">
    <text evidence="7">Belongs to the binding-protein-dependent transport system permease family.</text>
</comment>
<evidence type="ECO:0000313" key="10">
    <source>
        <dbReference type="Proteomes" id="UP000248021"/>
    </source>
</evidence>
<dbReference type="Proteomes" id="UP000248021">
    <property type="component" value="Unassembled WGS sequence"/>
</dbReference>
<evidence type="ECO:0000256" key="2">
    <source>
        <dbReference type="ARBA" id="ARBA00022448"/>
    </source>
</evidence>
<keyword evidence="3" id="KW-1003">Cell membrane</keyword>
<dbReference type="CDD" id="cd06261">
    <property type="entry name" value="TM_PBP2"/>
    <property type="match status" value="1"/>
</dbReference>
<feature type="transmembrane region" description="Helical" evidence="7">
    <location>
        <begin position="30"/>
        <end position="51"/>
    </location>
</feature>
<dbReference type="InterPro" id="IPR050901">
    <property type="entry name" value="BP-dep_ABC_trans_perm"/>
</dbReference>
<feature type="domain" description="ABC transmembrane type-1" evidence="8">
    <location>
        <begin position="91"/>
        <end position="282"/>
    </location>
</feature>
<dbReference type="InterPro" id="IPR035906">
    <property type="entry name" value="MetI-like_sf"/>
</dbReference>
<evidence type="ECO:0000256" key="4">
    <source>
        <dbReference type="ARBA" id="ARBA00022692"/>
    </source>
</evidence>
<dbReference type="RefSeq" id="WP_110374757.1">
    <property type="nucleotide sequence ID" value="NZ_JAHBRY010000001.1"/>
</dbReference>
<organism evidence="9 10">
    <name type="scientific">Chelatococcus asaccharovorans</name>
    <dbReference type="NCBI Taxonomy" id="28210"/>
    <lineage>
        <taxon>Bacteria</taxon>
        <taxon>Pseudomonadati</taxon>
        <taxon>Pseudomonadota</taxon>
        <taxon>Alphaproteobacteria</taxon>
        <taxon>Hyphomicrobiales</taxon>
        <taxon>Chelatococcaceae</taxon>
        <taxon>Chelatococcus</taxon>
    </lineage>
</organism>
<accession>A0A2V3U669</accession>
<comment type="caution">
    <text evidence="9">The sequence shown here is derived from an EMBL/GenBank/DDBJ whole genome shotgun (WGS) entry which is preliminary data.</text>
</comment>
<evidence type="ECO:0000259" key="8">
    <source>
        <dbReference type="PROSITE" id="PS50928"/>
    </source>
</evidence>
<reference evidence="9 10" key="1">
    <citation type="submission" date="2018-05" db="EMBL/GenBank/DDBJ databases">
        <title>Genomic Encyclopedia of Type Strains, Phase IV (KMG-IV): sequencing the most valuable type-strain genomes for metagenomic binning, comparative biology and taxonomic classification.</title>
        <authorList>
            <person name="Goeker M."/>
        </authorList>
    </citation>
    <scope>NUCLEOTIDE SEQUENCE [LARGE SCALE GENOMIC DNA]</scope>
    <source>
        <strain evidence="9 10">DSM 6462</strain>
    </source>
</reference>
<keyword evidence="4 7" id="KW-0812">Transmembrane</keyword>
<name>A0A2V3U669_9HYPH</name>
<proteinExistence type="inferred from homology"/>
<dbReference type="PANTHER" id="PTHR32243">
    <property type="entry name" value="MALTOSE TRANSPORT SYSTEM PERMEASE-RELATED"/>
    <property type="match status" value="1"/>
</dbReference>
<evidence type="ECO:0000256" key="1">
    <source>
        <dbReference type="ARBA" id="ARBA00004651"/>
    </source>
</evidence>
<dbReference type="GO" id="GO:0005886">
    <property type="term" value="C:plasma membrane"/>
    <property type="evidence" value="ECO:0007669"/>
    <property type="project" value="UniProtKB-SubCell"/>
</dbReference>
<gene>
    <name evidence="9" type="ORF">C7450_1058</name>
</gene>
<keyword evidence="2 7" id="KW-0813">Transport</keyword>
<dbReference type="SUPFAM" id="SSF161098">
    <property type="entry name" value="MetI-like"/>
    <property type="match status" value="1"/>
</dbReference>
<dbReference type="AlphaFoldDB" id="A0A2V3U669"/>
<feature type="transmembrane region" description="Helical" evidence="7">
    <location>
        <begin position="261"/>
        <end position="282"/>
    </location>
</feature>
<keyword evidence="5 7" id="KW-1133">Transmembrane helix</keyword>
<sequence>MSLATASRTMPAPRSEALRRTRTPKSLRKVLTYTTLWIAFIWAVFPFYWMIATSLRAKDEIFQRPPALVPHSVTFQNYIDLLVGAHFWQFALNSLILTVSVTLISVALSVTAGYAMARHRFKGSVALPLFMLYGQMFPPVLLLIPFYVQLRYLGWLDSLYGLIPVYLSYMLPLCVWLMRGFFAQVPHSLEDAARMDGCTRWQAFWKVILPMAQPGIVAVATWVMIHTWNEFLYASTFILSEKNRTLPLGLSGLIGQYTTDWGVLMAGGVITAAPILLAFFFLQKHLVQGVGGGAVKG</sequence>
<dbReference type="PANTHER" id="PTHR32243:SF18">
    <property type="entry name" value="INNER MEMBRANE ABC TRANSPORTER PERMEASE PROTEIN YCJP"/>
    <property type="match status" value="1"/>
</dbReference>
<evidence type="ECO:0000256" key="5">
    <source>
        <dbReference type="ARBA" id="ARBA00022989"/>
    </source>
</evidence>
<feature type="transmembrane region" description="Helical" evidence="7">
    <location>
        <begin position="129"/>
        <end position="148"/>
    </location>
</feature>
<dbReference type="InterPro" id="IPR000515">
    <property type="entry name" value="MetI-like"/>
</dbReference>
<dbReference type="GO" id="GO:0055085">
    <property type="term" value="P:transmembrane transport"/>
    <property type="evidence" value="ECO:0007669"/>
    <property type="project" value="InterPro"/>
</dbReference>
<evidence type="ECO:0000313" key="9">
    <source>
        <dbReference type="EMBL" id="PXW58662.1"/>
    </source>
</evidence>
<feature type="transmembrane region" description="Helical" evidence="7">
    <location>
        <begin position="160"/>
        <end position="182"/>
    </location>
</feature>
<feature type="transmembrane region" description="Helical" evidence="7">
    <location>
        <begin position="90"/>
        <end position="117"/>
    </location>
</feature>
<evidence type="ECO:0000256" key="6">
    <source>
        <dbReference type="ARBA" id="ARBA00023136"/>
    </source>
</evidence>
<dbReference type="PROSITE" id="PS50928">
    <property type="entry name" value="ABC_TM1"/>
    <property type="match status" value="1"/>
</dbReference>
<keyword evidence="10" id="KW-1185">Reference proteome</keyword>
<feature type="transmembrane region" description="Helical" evidence="7">
    <location>
        <begin position="203"/>
        <end position="225"/>
    </location>
</feature>